<name>A0ABV4CQS7_9PSEU</name>
<organism evidence="1 2">
    <name type="scientific">Saccharopolyspora cebuensis</name>
    <dbReference type="NCBI Taxonomy" id="418759"/>
    <lineage>
        <taxon>Bacteria</taxon>
        <taxon>Bacillati</taxon>
        <taxon>Actinomycetota</taxon>
        <taxon>Actinomycetes</taxon>
        <taxon>Pseudonocardiales</taxon>
        <taxon>Pseudonocardiaceae</taxon>
        <taxon>Saccharopolyspora</taxon>
    </lineage>
</organism>
<dbReference type="Gene3D" id="3.40.50.11310">
    <property type="entry name" value="Bacterial phosphonate metabolism protein PhnH"/>
    <property type="match status" value="1"/>
</dbReference>
<dbReference type="Pfam" id="PF05845">
    <property type="entry name" value="PhnH"/>
    <property type="match status" value="1"/>
</dbReference>
<evidence type="ECO:0000313" key="1">
    <source>
        <dbReference type="EMBL" id="MEY8042873.1"/>
    </source>
</evidence>
<dbReference type="InterPro" id="IPR038058">
    <property type="entry name" value="PhnH-like_sp"/>
</dbReference>
<keyword evidence="1" id="KW-0456">Lyase</keyword>
<dbReference type="EMBL" id="JBGEHV010000068">
    <property type="protein sequence ID" value="MEY8042873.1"/>
    <property type="molecule type" value="Genomic_DNA"/>
</dbReference>
<dbReference type="RefSeq" id="WP_345362730.1">
    <property type="nucleotide sequence ID" value="NZ_BAABII010000007.1"/>
</dbReference>
<comment type="caution">
    <text evidence="1">The sequence shown here is derived from an EMBL/GenBank/DDBJ whole genome shotgun (WGS) entry which is preliminary data.</text>
</comment>
<reference evidence="1 2" key="1">
    <citation type="submission" date="2024-08" db="EMBL/GenBank/DDBJ databases">
        <title>Genome mining of Saccharopolyspora cebuensis PGLac3 from Nigerian medicinal plant.</title>
        <authorList>
            <person name="Ezeobiora C.E."/>
            <person name="Igbokwe N.H."/>
            <person name="Amin D.H."/>
            <person name="Mendie U.E."/>
        </authorList>
    </citation>
    <scope>NUCLEOTIDE SEQUENCE [LARGE SCALE GENOMIC DNA]</scope>
    <source>
        <strain evidence="1 2">PGLac3</strain>
    </source>
</reference>
<dbReference type="SUPFAM" id="SSF159709">
    <property type="entry name" value="PhnH-like"/>
    <property type="match status" value="1"/>
</dbReference>
<proteinExistence type="predicted"/>
<dbReference type="Proteomes" id="UP001564626">
    <property type="component" value="Unassembled WGS sequence"/>
</dbReference>
<dbReference type="NCBIfam" id="TIGR03292">
    <property type="entry name" value="PhnH_redo"/>
    <property type="match status" value="1"/>
</dbReference>
<dbReference type="GO" id="GO:0016829">
    <property type="term" value="F:lyase activity"/>
    <property type="evidence" value="ECO:0007669"/>
    <property type="project" value="UniProtKB-KW"/>
</dbReference>
<accession>A0ABV4CQS7</accession>
<dbReference type="InterPro" id="IPR008772">
    <property type="entry name" value="Phosphonate_metab_PhnH"/>
</dbReference>
<keyword evidence="2" id="KW-1185">Reference proteome</keyword>
<sequence>MTASPVVALAPRQNQLVFRAVLDALSRPGEVTRLPETPFPAVLLPVLALSDLETPVHVARSEWADPVRAVTGAPLVERERAALAALDGPDLSGLPVGSAAAPERGALVALAADGFDDGPALRLSGPGVDGAREVRIAGLPADFAERRRAAADFPAGRDLLLVTRSGAVLGLPRSTRIEGGA</sequence>
<evidence type="ECO:0000313" key="2">
    <source>
        <dbReference type="Proteomes" id="UP001564626"/>
    </source>
</evidence>
<protein>
    <submittedName>
        <fullName evidence="1">Phosphonate C-P lyase system protein PhnH</fullName>
    </submittedName>
</protein>
<gene>
    <name evidence="1" type="primary">phnH</name>
    <name evidence="1" type="ORF">AB8O55_25995</name>
</gene>